<feature type="compositionally biased region" description="Basic residues" evidence="1">
    <location>
        <begin position="162"/>
        <end position="171"/>
    </location>
</feature>
<feature type="region of interest" description="Disordered" evidence="1">
    <location>
        <begin position="146"/>
        <end position="173"/>
    </location>
</feature>
<keyword evidence="3" id="KW-1185">Reference proteome</keyword>
<dbReference type="InParanoid" id="A0A7I4CH23"/>
<accession>A0A7I4CH23</accession>
<dbReference type="Proteomes" id="UP000006727">
    <property type="component" value="Chromosome 22"/>
</dbReference>
<proteinExistence type="predicted"/>
<organism evidence="2 3">
    <name type="scientific">Physcomitrium patens</name>
    <name type="common">Spreading-leaved earth moss</name>
    <name type="synonym">Physcomitrella patens</name>
    <dbReference type="NCBI Taxonomy" id="3218"/>
    <lineage>
        <taxon>Eukaryota</taxon>
        <taxon>Viridiplantae</taxon>
        <taxon>Streptophyta</taxon>
        <taxon>Embryophyta</taxon>
        <taxon>Bryophyta</taxon>
        <taxon>Bryophytina</taxon>
        <taxon>Bryopsida</taxon>
        <taxon>Funariidae</taxon>
        <taxon>Funariales</taxon>
        <taxon>Funariaceae</taxon>
        <taxon>Physcomitrium</taxon>
    </lineage>
</organism>
<reference evidence="2 3" key="1">
    <citation type="journal article" date="2008" name="Science">
        <title>The Physcomitrella genome reveals evolutionary insights into the conquest of land by plants.</title>
        <authorList>
            <person name="Rensing S."/>
            <person name="Lang D."/>
            <person name="Zimmer A."/>
            <person name="Terry A."/>
            <person name="Salamov A."/>
            <person name="Shapiro H."/>
            <person name="Nishiyama T."/>
            <person name="Perroud P.-F."/>
            <person name="Lindquist E."/>
            <person name="Kamisugi Y."/>
            <person name="Tanahashi T."/>
            <person name="Sakakibara K."/>
            <person name="Fujita T."/>
            <person name="Oishi K."/>
            <person name="Shin-I T."/>
            <person name="Kuroki Y."/>
            <person name="Toyoda A."/>
            <person name="Suzuki Y."/>
            <person name="Hashimoto A."/>
            <person name="Yamaguchi K."/>
            <person name="Sugano A."/>
            <person name="Kohara Y."/>
            <person name="Fujiyama A."/>
            <person name="Anterola A."/>
            <person name="Aoki S."/>
            <person name="Ashton N."/>
            <person name="Barbazuk W.B."/>
            <person name="Barker E."/>
            <person name="Bennetzen J."/>
            <person name="Bezanilla M."/>
            <person name="Blankenship R."/>
            <person name="Cho S.H."/>
            <person name="Dutcher S."/>
            <person name="Estelle M."/>
            <person name="Fawcett J.A."/>
            <person name="Gundlach H."/>
            <person name="Hanada K."/>
            <person name="Heyl A."/>
            <person name="Hicks K.A."/>
            <person name="Hugh J."/>
            <person name="Lohr M."/>
            <person name="Mayer K."/>
            <person name="Melkozernov A."/>
            <person name="Murata T."/>
            <person name="Nelson D."/>
            <person name="Pils B."/>
            <person name="Prigge M."/>
            <person name="Reiss B."/>
            <person name="Renner T."/>
            <person name="Rombauts S."/>
            <person name="Rushton P."/>
            <person name="Sanderfoot A."/>
            <person name="Schween G."/>
            <person name="Shiu S.-H."/>
            <person name="Stueber K."/>
            <person name="Theodoulou F.L."/>
            <person name="Tu H."/>
            <person name="Van de Peer Y."/>
            <person name="Verrier P.J."/>
            <person name="Waters E."/>
            <person name="Wood A."/>
            <person name="Yang L."/>
            <person name="Cove D."/>
            <person name="Cuming A."/>
            <person name="Hasebe M."/>
            <person name="Lucas S."/>
            <person name="Mishler D.B."/>
            <person name="Reski R."/>
            <person name="Grigoriev I."/>
            <person name="Quatrano R.S."/>
            <person name="Boore J.L."/>
        </authorList>
    </citation>
    <scope>NUCLEOTIDE SEQUENCE [LARGE SCALE GENOMIC DNA]</scope>
    <source>
        <strain evidence="2 3">cv. Gransden 2004</strain>
    </source>
</reference>
<protein>
    <submittedName>
        <fullName evidence="2">Uncharacterized protein</fullName>
    </submittedName>
</protein>
<dbReference type="EMBL" id="ABEU02000022">
    <property type="status" value="NOT_ANNOTATED_CDS"/>
    <property type="molecule type" value="Genomic_DNA"/>
</dbReference>
<sequence length="220" mass="24221">ISRSALREFLPQSRRLVSCRAFLQTTAFKPCLIASQSVLADQRRGKTSTVDLEAIEPRRTRIGPVCTRSWPTVSANLVSVEPSSSICSPYGTGFINFQREAGRAAVKTADSVQGVPWTVRRRARFQLLTTIKRSGMLMRKSCWSAQRSANKSGGASPDKSRRTSPRSRCHPRNLAQHPMASGIACGTVSEAVLGLFGTESLAQVLQVLRHFLCEFCNPRL</sequence>
<evidence type="ECO:0000313" key="3">
    <source>
        <dbReference type="Proteomes" id="UP000006727"/>
    </source>
</evidence>
<evidence type="ECO:0000256" key="1">
    <source>
        <dbReference type="SAM" id="MobiDB-lite"/>
    </source>
</evidence>
<dbReference type="AlphaFoldDB" id="A0A7I4CH23"/>
<name>A0A7I4CH23_PHYPA</name>
<dbReference type="EnsemblPlants" id="Pp3c22_9470V3.2">
    <property type="protein sequence ID" value="Pp3c22_9470V3.2"/>
    <property type="gene ID" value="Pp3c22_9470"/>
</dbReference>
<reference evidence="2" key="3">
    <citation type="submission" date="2020-12" db="UniProtKB">
        <authorList>
            <consortium name="EnsemblPlants"/>
        </authorList>
    </citation>
    <scope>IDENTIFICATION</scope>
</reference>
<evidence type="ECO:0000313" key="2">
    <source>
        <dbReference type="EnsemblPlants" id="Pp3c22_9470V3.2"/>
    </source>
</evidence>
<reference evidence="2 3" key="2">
    <citation type="journal article" date="2018" name="Plant J.">
        <title>The Physcomitrella patens chromosome-scale assembly reveals moss genome structure and evolution.</title>
        <authorList>
            <person name="Lang D."/>
            <person name="Ullrich K.K."/>
            <person name="Murat F."/>
            <person name="Fuchs J."/>
            <person name="Jenkins J."/>
            <person name="Haas F.B."/>
            <person name="Piednoel M."/>
            <person name="Gundlach H."/>
            <person name="Van Bel M."/>
            <person name="Meyberg R."/>
            <person name="Vives C."/>
            <person name="Morata J."/>
            <person name="Symeonidi A."/>
            <person name="Hiss M."/>
            <person name="Muchero W."/>
            <person name="Kamisugi Y."/>
            <person name="Saleh O."/>
            <person name="Blanc G."/>
            <person name="Decker E.L."/>
            <person name="van Gessel N."/>
            <person name="Grimwood J."/>
            <person name="Hayes R.D."/>
            <person name="Graham S.W."/>
            <person name="Gunter L.E."/>
            <person name="McDaniel S.F."/>
            <person name="Hoernstein S.N.W."/>
            <person name="Larsson A."/>
            <person name="Li F.W."/>
            <person name="Perroud P.F."/>
            <person name="Phillips J."/>
            <person name="Ranjan P."/>
            <person name="Rokshar D.S."/>
            <person name="Rothfels C.J."/>
            <person name="Schneider L."/>
            <person name="Shu S."/>
            <person name="Stevenson D.W."/>
            <person name="Thummler F."/>
            <person name="Tillich M."/>
            <person name="Villarreal Aguilar J.C."/>
            <person name="Widiez T."/>
            <person name="Wong G.K."/>
            <person name="Wymore A."/>
            <person name="Zhang Y."/>
            <person name="Zimmer A.D."/>
            <person name="Quatrano R.S."/>
            <person name="Mayer K.F.X."/>
            <person name="Goodstein D."/>
            <person name="Casacuberta J.M."/>
            <person name="Vandepoele K."/>
            <person name="Reski R."/>
            <person name="Cuming A.C."/>
            <person name="Tuskan G.A."/>
            <person name="Maumus F."/>
            <person name="Salse J."/>
            <person name="Schmutz J."/>
            <person name="Rensing S.A."/>
        </authorList>
    </citation>
    <scope>NUCLEOTIDE SEQUENCE [LARGE SCALE GENOMIC DNA]</scope>
    <source>
        <strain evidence="2 3">cv. Gransden 2004</strain>
    </source>
</reference>
<dbReference type="Gramene" id="Pp3c22_9470V3.2">
    <property type="protein sequence ID" value="Pp3c22_9470V3.2"/>
    <property type="gene ID" value="Pp3c22_9470"/>
</dbReference>